<name>A0AAD7BIK8_MYCRO</name>
<organism evidence="1 2">
    <name type="scientific">Mycena rosella</name>
    <name type="common">Pink bonnet</name>
    <name type="synonym">Agaricus rosellus</name>
    <dbReference type="NCBI Taxonomy" id="1033263"/>
    <lineage>
        <taxon>Eukaryota</taxon>
        <taxon>Fungi</taxon>
        <taxon>Dikarya</taxon>
        <taxon>Basidiomycota</taxon>
        <taxon>Agaricomycotina</taxon>
        <taxon>Agaricomycetes</taxon>
        <taxon>Agaricomycetidae</taxon>
        <taxon>Agaricales</taxon>
        <taxon>Marasmiineae</taxon>
        <taxon>Mycenaceae</taxon>
        <taxon>Mycena</taxon>
    </lineage>
</organism>
<evidence type="ECO:0000313" key="1">
    <source>
        <dbReference type="EMBL" id="KAJ7621813.1"/>
    </source>
</evidence>
<evidence type="ECO:0000313" key="2">
    <source>
        <dbReference type="Proteomes" id="UP001221757"/>
    </source>
</evidence>
<reference evidence="1" key="1">
    <citation type="submission" date="2023-03" db="EMBL/GenBank/DDBJ databases">
        <title>Massive genome expansion in bonnet fungi (Mycena s.s.) driven by repeated elements and novel gene families across ecological guilds.</title>
        <authorList>
            <consortium name="Lawrence Berkeley National Laboratory"/>
            <person name="Harder C.B."/>
            <person name="Miyauchi S."/>
            <person name="Viragh M."/>
            <person name="Kuo A."/>
            <person name="Thoen E."/>
            <person name="Andreopoulos B."/>
            <person name="Lu D."/>
            <person name="Skrede I."/>
            <person name="Drula E."/>
            <person name="Henrissat B."/>
            <person name="Morin E."/>
            <person name="Kohler A."/>
            <person name="Barry K."/>
            <person name="LaButti K."/>
            <person name="Morin E."/>
            <person name="Salamov A."/>
            <person name="Lipzen A."/>
            <person name="Mereny Z."/>
            <person name="Hegedus B."/>
            <person name="Baldrian P."/>
            <person name="Stursova M."/>
            <person name="Weitz H."/>
            <person name="Taylor A."/>
            <person name="Grigoriev I.V."/>
            <person name="Nagy L.G."/>
            <person name="Martin F."/>
            <person name="Kauserud H."/>
        </authorList>
    </citation>
    <scope>NUCLEOTIDE SEQUENCE</scope>
    <source>
        <strain evidence="1">CBHHK067</strain>
    </source>
</reference>
<keyword evidence="2" id="KW-1185">Reference proteome</keyword>
<proteinExistence type="predicted"/>
<comment type="caution">
    <text evidence="1">The sequence shown here is derived from an EMBL/GenBank/DDBJ whole genome shotgun (WGS) entry which is preliminary data.</text>
</comment>
<accession>A0AAD7BIK8</accession>
<dbReference type="Proteomes" id="UP001221757">
    <property type="component" value="Unassembled WGS sequence"/>
</dbReference>
<protein>
    <submittedName>
        <fullName evidence="1">Uncharacterized protein</fullName>
    </submittedName>
</protein>
<dbReference type="AlphaFoldDB" id="A0AAD7BIK8"/>
<gene>
    <name evidence="1" type="ORF">B0H17DRAFT_1151731</name>
</gene>
<sequence>MDEDALAEYQQKSPDIIVYSRLVERVVTLYCQRPTFKGTKILDTGIKQYERTRGLFIECFCAFSSDVNHPRSCQIVVSEMTKEVHGFCHYDKPRCSFHRMKRKSAYATRRHSSPYVRIQKEIPTSNSRYVEIDDFHQLHRSQARTAPARIPAQNTIAGPSRLPMESVSHPAPFPLDLTGDRMDGKEARYLRKLIAGQGISPDVWDGLAERCSKCKLLFTCSALKDHIKRCLGEVVVL</sequence>
<dbReference type="EMBL" id="JARKIE010000663">
    <property type="protein sequence ID" value="KAJ7621813.1"/>
    <property type="molecule type" value="Genomic_DNA"/>
</dbReference>